<feature type="domain" description="NlpC/P60" evidence="5">
    <location>
        <begin position="42"/>
        <end position="157"/>
    </location>
</feature>
<dbReference type="Pfam" id="PF00877">
    <property type="entry name" value="NLPC_P60"/>
    <property type="match status" value="1"/>
</dbReference>
<name>A0ABV6UIZ4_9ACTN</name>
<evidence type="ECO:0000259" key="5">
    <source>
        <dbReference type="PROSITE" id="PS51935"/>
    </source>
</evidence>
<keyword evidence="4" id="KW-0788">Thiol protease</keyword>
<keyword evidence="7" id="KW-1185">Reference proteome</keyword>
<protein>
    <submittedName>
        <fullName evidence="6">C40 family peptidase</fullName>
    </submittedName>
</protein>
<gene>
    <name evidence="6" type="ORF">ACEZDJ_09020</name>
</gene>
<evidence type="ECO:0000256" key="4">
    <source>
        <dbReference type="ARBA" id="ARBA00022807"/>
    </source>
</evidence>
<sequence>MTESSNTLARPHTGRIRAGVVTVVTLSVLTGAGLAPPPAQAATLQARALSVAASKQGDPYRYGAAGPDSFDCSGLTFFAYRQAGTRLPRTAQAQYDSAHHIPRSDRRPGDLVFFHSGRSVYHVAIYAGNDQVWHAPHPGADVRLERIWTDAVWYGRP</sequence>
<evidence type="ECO:0000313" key="6">
    <source>
        <dbReference type="EMBL" id="MFC1401427.1"/>
    </source>
</evidence>
<evidence type="ECO:0000256" key="1">
    <source>
        <dbReference type="ARBA" id="ARBA00007074"/>
    </source>
</evidence>
<accession>A0ABV6UIZ4</accession>
<dbReference type="RefSeq" id="WP_037596761.1">
    <property type="nucleotide sequence ID" value="NZ_JBHEZZ010000004.1"/>
</dbReference>
<dbReference type="SUPFAM" id="SSF54001">
    <property type="entry name" value="Cysteine proteinases"/>
    <property type="match status" value="1"/>
</dbReference>
<dbReference type="Gene3D" id="3.90.1720.10">
    <property type="entry name" value="endopeptidase domain like (from Nostoc punctiforme)"/>
    <property type="match status" value="1"/>
</dbReference>
<keyword evidence="3" id="KW-0378">Hydrolase</keyword>
<evidence type="ECO:0000256" key="3">
    <source>
        <dbReference type="ARBA" id="ARBA00022801"/>
    </source>
</evidence>
<evidence type="ECO:0000256" key="2">
    <source>
        <dbReference type="ARBA" id="ARBA00022670"/>
    </source>
</evidence>
<comment type="caution">
    <text evidence="6">The sequence shown here is derived from an EMBL/GenBank/DDBJ whole genome shotgun (WGS) entry which is preliminary data.</text>
</comment>
<reference evidence="6 7" key="1">
    <citation type="submission" date="2024-09" db="EMBL/GenBank/DDBJ databases">
        <authorList>
            <person name="Lee S.D."/>
        </authorList>
    </citation>
    <scope>NUCLEOTIDE SEQUENCE [LARGE SCALE GENOMIC DNA]</scope>
    <source>
        <strain evidence="6 7">N1-5</strain>
    </source>
</reference>
<keyword evidence="2" id="KW-0645">Protease</keyword>
<dbReference type="Proteomes" id="UP001592528">
    <property type="component" value="Unassembled WGS sequence"/>
</dbReference>
<organism evidence="6 7">
    <name type="scientific">Streptacidiphilus cavernicola</name>
    <dbReference type="NCBI Taxonomy" id="3342716"/>
    <lineage>
        <taxon>Bacteria</taxon>
        <taxon>Bacillati</taxon>
        <taxon>Actinomycetota</taxon>
        <taxon>Actinomycetes</taxon>
        <taxon>Kitasatosporales</taxon>
        <taxon>Streptomycetaceae</taxon>
        <taxon>Streptacidiphilus</taxon>
    </lineage>
</organism>
<dbReference type="InterPro" id="IPR038765">
    <property type="entry name" value="Papain-like_cys_pep_sf"/>
</dbReference>
<dbReference type="EMBL" id="JBHEZZ010000004">
    <property type="protein sequence ID" value="MFC1401427.1"/>
    <property type="molecule type" value="Genomic_DNA"/>
</dbReference>
<dbReference type="PROSITE" id="PS51935">
    <property type="entry name" value="NLPC_P60"/>
    <property type="match status" value="1"/>
</dbReference>
<dbReference type="InterPro" id="IPR051794">
    <property type="entry name" value="PG_Endopeptidase_C40"/>
</dbReference>
<dbReference type="PANTHER" id="PTHR47359:SF3">
    <property type="entry name" value="NLP_P60 DOMAIN-CONTAINING PROTEIN-RELATED"/>
    <property type="match status" value="1"/>
</dbReference>
<evidence type="ECO:0000313" key="7">
    <source>
        <dbReference type="Proteomes" id="UP001592528"/>
    </source>
</evidence>
<proteinExistence type="inferred from homology"/>
<comment type="similarity">
    <text evidence="1">Belongs to the peptidase C40 family.</text>
</comment>
<dbReference type="InterPro" id="IPR000064">
    <property type="entry name" value="NLP_P60_dom"/>
</dbReference>
<dbReference type="PANTHER" id="PTHR47359">
    <property type="entry name" value="PEPTIDOGLYCAN DL-ENDOPEPTIDASE CWLO"/>
    <property type="match status" value="1"/>
</dbReference>